<keyword evidence="1" id="KW-0812">Transmembrane</keyword>
<evidence type="ECO:0000256" key="1">
    <source>
        <dbReference type="SAM" id="Phobius"/>
    </source>
</evidence>
<keyword evidence="1" id="KW-1133">Transmembrane helix</keyword>
<protein>
    <submittedName>
        <fullName evidence="2">Uncharacterized protein</fullName>
    </submittedName>
</protein>
<organism evidence="2 3">
    <name type="scientific">Ameca splendens</name>
    <dbReference type="NCBI Taxonomy" id="208324"/>
    <lineage>
        <taxon>Eukaryota</taxon>
        <taxon>Metazoa</taxon>
        <taxon>Chordata</taxon>
        <taxon>Craniata</taxon>
        <taxon>Vertebrata</taxon>
        <taxon>Euteleostomi</taxon>
        <taxon>Actinopterygii</taxon>
        <taxon>Neopterygii</taxon>
        <taxon>Teleostei</taxon>
        <taxon>Neoteleostei</taxon>
        <taxon>Acanthomorphata</taxon>
        <taxon>Ovalentaria</taxon>
        <taxon>Atherinomorphae</taxon>
        <taxon>Cyprinodontiformes</taxon>
        <taxon>Goodeidae</taxon>
        <taxon>Ameca</taxon>
    </lineage>
</organism>
<name>A0ABV0ZTF4_9TELE</name>
<dbReference type="EMBL" id="JAHRIP010071367">
    <property type="protein sequence ID" value="MEQ2309199.1"/>
    <property type="molecule type" value="Genomic_DNA"/>
</dbReference>
<keyword evidence="3" id="KW-1185">Reference proteome</keyword>
<reference evidence="2 3" key="1">
    <citation type="submission" date="2021-06" db="EMBL/GenBank/DDBJ databases">
        <authorList>
            <person name="Palmer J.M."/>
        </authorList>
    </citation>
    <scope>NUCLEOTIDE SEQUENCE [LARGE SCALE GENOMIC DNA]</scope>
    <source>
        <strain evidence="2 3">AS_MEX2019</strain>
        <tissue evidence="2">Muscle</tissue>
    </source>
</reference>
<sequence length="135" mass="14369">MADFHTICPEGPLLCPASFQTICSFIACLLTSLFVGSPGSIAGLQTASSFTAGLQTARSFAAGLQTACPIVAGLQTACSFVTSLQKACSFNAGLLDFLVNERPEFLFLPWLGSFLFLFFGSCFFSNISVYPYCSI</sequence>
<keyword evidence="1" id="KW-0472">Membrane</keyword>
<feature type="transmembrane region" description="Helical" evidence="1">
    <location>
        <begin position="107"/>
        <end position="133"/>
    </location>
</feature>
<dbReference type="Proteomes" id="UP001469553">
    <property type="component" value="Unassembled WGS sequence"/>
</dbReference>
<proteinExistence type="predicted"/>
<gene>
    <name evidence="2" type="ORF">AMECASPLE_035986</name>
</gene>
<comment type="caution">
    <text evidence="2">The sequence shown here is derived from an EMBL/GenBank/DDBJ whole genome shotgun (WGS) entry which is preliminary data.</text>
</comment>
<accession>A0ABV0ZTF4</accession>
<evidence type="ECO:0000313" key="2">
    <source>
        <dbReference type="EMBL" id="MEQ2309199.1"/>
    </source>
</evidence>
<evidence type="ECO:0000313" key="3">
    <source>
        <dbReference type="Proteomes" id="UP001469553"/>
    </source>
</evidence>